<keyword evidence="3" id="KW-1185">Reference proteome</keyword>
<dbReference type="PANTHER" id="PTHR37273">
    <property type="entry name" value="CHROMOSOME 8, WHOLE GENOME SHOTGUN SEQUENCE"/>
    <property type="match status" value="1"/>
</dbReference>
<dbReference type="InterPro" id="IPR012349">
    <property type="entry name" value="Split_barrel_FMN-bd"/>
</dbReference>
<dbReference type="SUPFAM" id="SSF50475">
    <property type="entry name" value="FMN-binding split barrel"/>
    <property type="match status" value="1"/>
</dbReference>
<name>A0AAV9UPD3_9PEZI</name>
<protein>
    <recommendedName>
        <fullName evidence="1">CREG-like beta-barrel domain-containing protein</fullName>
    </recommendedName>
</protein>
<evidence type="ECO:0000313" key="3">
    <source>
        <dbReference type="Proteomes" id="UP001375240"/>
    </source>
</evidence>
<accession>A0AAV9UPD3</accession>
<organism evidence="2 3">
    <name type="scientific">Orbilia brochopaga</name>
    <dbReference type="NCBI Taxonomy" id="3140254"/>
    <lineage>
        <taxon>Eukaryota</taxon>
        <taxon>Fungi</taxon>
        <taxon>Dikarya</taxon>
        <taxon>Ascomycota</taxon>
        <taxon>Pezizomycotina</taxon>
        <taxon>Orbiliomycetes</taxon>
        <taxon>Orbiliales</taxon>
        <taxon>Orbiliaceae</taxon>
        <taxon>Orbilia</taxon>
    </lineage>
</organism>
<dbReference type="AlphaFoldDB" id="A0AAV9UPD3"/>
<dbReference type="Pfam" id="PF13883">
    <property type="entry name" value="CREG_beta-barrel"/>
    <property type="match status" value="1"/>
</dbReference>
<feature type="domain" description="CREG-like beta-barrel" evidence="1">
    <location>
        <begin position="123"/>
        <end position="294"/>
    </location>
</feature>
<dbReference type="InterPro" id="IPR055343">
    <property type="entry name" value="CREG_beta-barrel"/>
</dbReference>
<comment type="caution">
    <text evidence="2">The sequence shown here is derived from an EMBL/GenBank/DDBJ whole genome shotgun (WGS) entry which is preliminary data.</text>
</comment>
<dbReference type="Gene3D" id="2.30.110.10">
    <property type="entry name" value="Electron Transport, Fmn-binding Protein, Chain A"/>
    <property type="match status" value="1"/>
</dbReference>
<evidence type="ECO:0000313" key="2">
    <source>
        <dbReference type="EMBL" id="KAK6346497.1"/>
    </source>
</evidence>
<reference evidence="2 3" key="1">
    <citation type="submission" date="2019-10" db="EMBL/GenBank/DDBJ databases">
        <authorList>
            <person name="Palmer J.M."/>
        </authorList>
    </citation>
    <scope>NUCLEOTIDE SEQUENCE [LARGE SCALE GENOMIC DNA]</scope>
    <source>
        <strain evidence="2 3">TWF696</strain>
    </source>
</reference>
<dbReference type="Proteomes" id="UP001375240">
    <property type="component" value="Unassembled WGS sequence"/>
</dbReference>
<dbReference type="PANTHER" id="PTHR37273:SF1">
    <property type="entry name" value="ADL397C-AP"/>
    <property type="match status" value="1"/>
</dbReference>
<evidence type="ECO:0000259" key="1">
    <source>
        <dbReference type="Pfam" id="PF13883"/>
    </source>
</evidence>
<proteinExistence type="predicted"/>
<sequence>MADKLAFVPVRPSDDLGLQHRSLSFTPESPPSGCFKYIPTWPTISLALSSLPTSSADCLRMISISIWIFQSPLEVKATTAWKMRLVKALGFILANSASVLAFPILSDVNPNQHPITDADFKIPNVHESAVMARRILRLSSIGTLSTNLPASDHHAQEFPIGMPDYIADCDPTKPGSPTVLAMNIATSFRNVAAGSHISLSLRYEPPTDVAGRYTAASLPRFSLMAKLEDIPEQELEHGAVSQCFTKYHPDARWWLPGNRIHTSRWARLVVTGVYWVGGFGDRAYIGWIPAEEWSSVTDAEIDACRLPGEGK</sequence>
<gene>
    <name evidence="2" type="ORF">TWF696_006623</name>
</gene>
<dbReference type="EMBL" id="JAVHNQ010000005">
    <property type="protein sequence ID" value="KAK6346497.1"/>
    <property type="molecule type" value="Genomic_DNA"/>
</dbReference>